<sequence>LSGTHFASSRNGQAHNMGLYSVVFLITVAILQSATSFAAVPSNALAVDYSPNGNERGALITRLLRSNNGVDNGEERLVWWEQLTKVLKRDDVMVKRLLENGETPHQALVSLGLNKGAGNLISDAKFGRWFKAVAKTNKDNWDIVMLAALRQDRTEAELASLILAAKKGRNKRIAKKLEEAQFKKWLDDGYWPSDVIEKVYKLGPGTWTRTDAKPVREAYKKYFRKMRPGLLT</sequence>
<protein>
    <recommendedName>
        <fullName evidence="4">RxLR effector protein</fullName>
    </recommendedName>
</protein>
<feature type="transmembrane region" description="Helical" evidence="1">
    <location>
        <begin position="20"/>
        <end position="40"/>
    </location>
</feature>
<reference evidence="2 3" key="1">
    <citation type="submission" date="2013-11" db="EMBL/GenBank/DDBJ databases">
        <title>The Genome Sequence of Phytophthora parasitica P1569.</title>
        <authorList>
            <consortium name="The Broad Institute Genomics Platform"/>
            <person name="Russ C."/>
            <person name="Tyler B."/>
            <person name="Panabieres F."/>
            <person name="Shan W."/>
            <person name="Tripathy S."/>
            <person name="Grunwald N."/>
            <person name="Machado M."/>
            <person name="Johnson C.S."/>
            <person name="Arredondo F."/>
            <person name="Hong C."/>
            <person name="Coffey M."/>
            <person name="Young S.K."/>
            <person name="Zeng Q."/>
            <person name="Gargeya S."/>
            <person name="Fitzgerald M."/>
            <person name="Abouelleil A."/>
            <person name="Alvarado L."/>
            <person name="Chapman S.B."/>
            <person name="Gainer-Dewar J."/>
            <person name="Goldberg J."/>
            <person name="Griggs A."/>
            <person name="Gujja S."/>
            <person name="Hansen M."/>
            <person name="Howarth C."/>
            <person name="Imamovic A."/>
            <person name="Ireland A."/>
            <person name="Larimer J."/>
            <person name="McCowan C."/>
            <person name="Murphy C."/>
            <person name="Pearson M."/>
            <person name="Poon T.W."/>
            <person name="Priest M."/>
            <person name="Roberts A."/>
            <person name="Saif S."/>
            <person name="Shea T."/>
            <person name="Sykes S."/>
            <person name="Wortman J."/>
            <person name="Nusbaum C."/>
            <person name="Birren B."/>
        </authorList>
    </citation>
    <scope>NUCLEOTIDE SEQUENCE [LARGE SCALE GENOMIC DNA]</scope>
    <source>
        <strain evidence="2 3">P1569</strain>
    </source>
</reference>
<dbReference type="eggNOG" id="ENOG502RGIS">
    <property type="taxonomic scope" value="Eukaryota"/>
</dbReference>
<name>V9DTT6_PHYNI</name>
<gene>
    <name evidence="2" type="ORF">F443_22824</name>
</gene>
<accession>V9DTT6</accession>
<evidence type="ECO:0000313" key="3">
    <source>
        <dbReference type="Proteomes" id="UP000018721"/>
    </source>
</evidence>
<dbReference type="OrthoDB" id="108741at2759"/>
<dbReference type="Proteomes" id="UP000018721">
    <property type="component" value="Unassembled WGS sequence"/>
</dbReference>
<keyword evidence="1" id="KW-0472">Membrane</keyword>
<dbReference type="EMBL" id="ANIZ01004489">
    <property type="protein sequence ID" value="ETI30056.1"/>
    <property type="molecule type" value="Genomic_DNA"/>
</dbReference>
<evidence type="ECO:0008006" key="4">
    <source>
        <dbReference type="Google" id="ProtNLM"/>
    </source>
</evidence>
<organism evidence="2 3">
    <name type="scientific">Phytophthora nicotianae P1569</name>
    <dbReference type="NCBI Taxonomy" id="1317065"/>
    <lineage>
        <taxon>Eukaryota</taxon>
        <taxon>Sar</taxon>
        <taxon>Stramenopiles</taxon>
        <taxon>Oomycota</taxon>
        <taxon>Peronosporomycetes</taxon>
        <taxon>Peronosporales</taxon>
        <taxon>Peronosporaceae</taxon>
        <taxon>Phytophthora</taxon>
    </lineage>
</organism>
<feature type="non-terminal residue" evidence="2">
    <location>
        <position position="1"/>
    </location>
</feature>
<keyword evidence="3" id="KW-1185">Reference proteome</keyword>
<keyword evidence="1" id="KW-1133">Transmembrane helix</keyword>
<comment type="caution">
    <text evidence="2">The sequence shown here is derived from an EMBL/GenBank/DDBJ whole genome shotgun (WGS) entry which is preliminary data.</text>
</comment>
<evidence type="ECO:0000256" key="1">
    <source>
        <dbReference type="SAM" id="Phobius"/>
    </source>
</evidence>
<dbReference type="AlphaFoldDB" id="V9DTT6"/>
<proteinExistence type="predicted"/>
<dbReference type="HOGENOM" id="CLU_1197568_0_0_1"/>
<keyword evidence="1" id="KW-0812">Transmembrane</keyword>
<evidence type="ECO:0000313" key="2">
    <source>
        <dbReference type="EMBL" id="ETI30056.1"/>
    </source>
</evidence>